<gene>
    <name evidence="1" type="ORF">LCGC14_1007550</name>
</gene>
<evidence type="ECO:0000313" key="1">
    <source>
        <dbReference type="EMBL" id="KKN13322.1"/>
    </source>
</evidence>
<organism evidence="1">
    <name type="scientific">marine sediment metagenome</name>
    <dbReference type="NCBI Taxonomy" id="412755"/>
    <lineage>
        <taxon>unclassified sequences</taxon>
        <taxon>metagenomes</taxon>
        <taxon>ecological metagenomes</taxon>
    </lineage>
</organism>
<comment type="caution">
    <text evidence="1">The sequence shown here is derived from an EMBL/GenBank/DDBJ whole genome shotgun (WGS) entry which is preliminary data.</text>
</comment>
<dbReference type="AlphaFoldDB" id="A0A0F9NMR4"/>
<name>A0A0F9NMR4_9ZZZZ</name>
<protein>
    <submittedName>
        <fullName evidence="1">Uncharacterized protein</fullName>
    </submittedName>
</protein>
<dbReference type="EMBL" id="LAZR01003933">
    <property type="protein sequence ID" value="KKN13322.1"/>
    <property type="molecule type" value="Genomic_DNA"/>
</dbReference>
<accession>A0A0F9NMR4</accession>
<sequence>MREMLQVLFTIVLILWLVSTAIQWTFSDRTIGIVLSDQWYYNTGK</sequence>
<reference evidence="1" key="1">
    <citation type="journal article" date="2015" name="Nature">
        <title>Complex archaea that bridge the gap between prokaryotes and eukaryotes.</title>
        <authorList>
            <person name="Spang A."/>
            <person name="Saw J.H."/>
            <person name="Jorgensen S.L."/>
            <person name="Zaremba-Niedzwiedzka K."/>
            <person name="Martijn J."/>
            <person name="Lind A.E."/>
            <person name="van Eijk R."/>
            <person name="Schleper C."/>
            <person name="Guy L."/>
            <person name="Ettema T.J."/>
        </authorList>
    </citation>
    <scope>NUCLEOTIDE SEQUENCE</scope>
</reference>
<proteinExistence type="predicted"/>